<name>A0A1U7HMU8_9CYAN</name>
<dbReference type="Pfam" id="PF11317">
    <property type="entry name" value="DUF3119"/>
    <property type="match status" value="1"/>
</dbReference>
<keyword evidence="1" id="KW-0472">Membrane</keyword>
<organism evidence="2 3">
    <name type="scientific">Hydrococcus rivularis NIES-593</name>
    <dbReference type="NCBI Taxonomy" id="1921803"/>
    <lineage>
        <taxon>Bacteria</taxon>
        <taxon>Bacillati</taxon>
        <taxon>Cyanobacteriota</taxon>
        <taxon>Cyanophyceae</taxon>
        <taxon>Pleurocapsales</taxon>
        <taxon>Hydrococcaceae</taxon>
        <taxon>Hydrococcus</taxon>
    </lineage>
</organism>
<dbReference type="RefSeq" id="WP_073598841.1">
    <property type="nucleotide sequence ID" value="NZ_MRCB01000005.1"/>
</dbReference>
<keyword evidence="3" id="KW-1185">Reference proteome</keyword>
<dbReference type="AlphaFoldDB" id="A0A1U7HMU8"/>
<comment type="caution">
    <text evidence="2">The sequence shown here is derived from an EMBL/GenBank/DDBJ whole genome shotgun (WGS) entry which is preliminary data.</text>
</comment>
<sequence>MTSVQPSPATGQTVELAPSYKIPLVLIIAAIPIAWIQIWVGLVISLFGLFLMLQTATIRLQFTETALDVYRSGKLIRNFPYAEWQNWKIFWERVPILFYFREIKSIHFLPILFDPKTLKACLENYYPLEKSN</sequence>
<dbReference type="OrthoDB" id="513456at2"/>
<dbReference type="InterPro" id="IPR021467">
    <property type="entry name" value="DUF3119"/>
</dbReference>
<keyword evidence="1" id="KW-1133">Transmembrane helix</keyword>
<gene>
    <name evidence="2" type="ORF">NIES593_06695</name>
</gene>
<accession>A0A1U7HMU8</accession>
<feature type="transmembrane region" description="Helical" evidence="1">
    <location>
        <begin position="20"/>
        <end position="53"/>
    </location>
</feature>
<dbReference type="PANTHER" id="PTHR35550">
    <property type="match status" value="1"/>
</dbReference>
<evidence type="ECO:0000313" key="3">
    <source>
        <dbReference type="Proteomes" id="UP000186868"/>
    </source>
</evidence>
<dbReference type="PANTHER" id="PTHR35550:SF2">
    <property type="entry name" value="OS05G0401200 PROTEIN"/>
    <property type="match status" value="1"/>
</dbReference>
<reference evidence="2 3" key="1">
    <citation type="submission" date="2016-11" db="EMBL/GenBank/DDBJ databases">
        <title>Draft Genome Sequences of Nine Cyanobacterial Strains from Diverse Habitats.</title>
        <authorList>
            <person name="Zhu T."/>
            <person name="Hou S."/>
            <person name="Lu X."/>
            <person name="Hess W.R."/>
        </authorList>
    </citation>
    <scope>NUCLEOTIDE SEQUENCE [LARGE SCALE GENOMIC DNA]</scope>
    <source>
        <strain evidence="2 3">NIES-593</strain>
    </source>
</reference>
<keyword evidence="1" id="KW-0812">Transmembrane</keyword>
<evidence type="ECO:0000256" key="1">
    <source>
        <dbReference type="SAM" id="Phobius"/>
    </source>
</evidence>
<dbReference type="EMBL" id="MRCB01000005">
    <property type="protein sequence ID" value="OKH24897.1"/>
    <property type="molecule type" value="Genomic_DNA"/>
</dbReference>
<proteinExistence type="predicted"/>
<evidence type="ECO:0000313" key="2">
    <source>
        <dbReference type="EMBL" id="OKH24897.1"/>
    </source>
</evidence>
<dbReference type="STRING" id="1921803.NIES593_06695"/>
<dbReference type="Proteomes" id="UP000186868">
    <property type="component" value="Unassembled WGS sequence"/>
</dbReference>
<protein>
    <submittedName>
        <fullName evidence="2">Glycerol dehydrogenase</fullName>
    </submittedName>
</protein>